<sequence length="61" mass="7128">MKFKEALSRMMGNCHARFSGDKRVATLFCYHTKERLKHSTDTAQSLMLYCPLYQSFGCFKI</sequence>
<dbReference type="HOGENOM" id="CLU_2917553_0_0_5"/>
<evidence type="ECO:0000313" key="2">
    <source>
        <dbReference type="Proteomes" id="UP000006639"/>
    </source>
</evidence>
<dbReference type="Proteomes" id="UP000006639">
    <property type="component" value="Chromosome"/>
</dbReference>
<dbReference type="EMBL" id="CP002130">
    <property type="protein sequence ID" value="AEI89020.1"/>
    <property type="molecule type" value="Genomic_DNA"/>
</dbReference>
<reference evidence="1 2" key="1">
    <citation type="journal article" date="2011" name="Mol. Biol. Evol.">
        <title>Phylogenomic evidence for the presence of a flagellum and cbb3 oxidase in the free-living mitochondrial ancestor.</title>
        <authorList>
            <person name="Sassera D."/>
            <person name="Lo N."/>
            <person name="Epis S."/>
            <person name="D'Auria G."/>
            <person name="Montagna M."/>
            <person name="Comandatore F."/>
            <person name="Horner D."/>
            <person name="Pereto J."/>
            <person name="Luciano A.M."/>
            <person name="Franciosi F."/>
            <person name="Ferri E."/>
            <person name="Crotti E."/>
            <person name="Bazzocchi C."/>
            <person name="Daffonchio D."/>
            <person name="Sacchi L."/>
            <person name="Moya A."/>
            <person name="Latorre A."/>
            <person name="Bandi C."/>
        </authorList>
    </citation>
    <scope>NUCLEOTIDE SEQUENCE [LARGE SCALE GENOMIC DNA]</scope>
    <source>
        <strain evidence="1 2">IricVA</strain>
    </source>
</reference>
<dbReference type="KEGG" id="mmn:midi_00729"/>
<protein>
    <submittedName>
        <fullName evidence="1">Uncharacterized protein</fullName>
    </submittedName>
</protein>
<accession>F7XWH1</accession>
<keyword evidence="2" id="KW-1185">Reference proteome</keyword>
<name>F7XWH1_MIDMI</name>
<dbReference type="AlphaFoldDB" id="F7XWH1"/>
<gene>
    <name evidence="1" type="ordered locus">midi_00729</name>
</gene>
<evidence type="ECO:0000313" key="1">
    <source>
        <dbReference type="EMBL" id="AEI89020.1"/>
    </source>
</evidence>
<proteinExistence type="predicted"/>
<organism evidence="1 2">
    <name type="scientific">Midichloria mitochondrii (strain IricVA)</name>
    <dbReference type="NCBI Taxonomy" id="696127"/>
    <lineage>
        <taxon>Bacteria</taxon>
        <taxon>Pseudomonadati</taxon>
        <taxon>Pseudomonadota</taxon>
        <taxon>Alphaproteobacteria</taxon>
        <taxon>Rickettsiales</taxon>
        <taxon>Candidatus Midichloriaceae</taxon>
        <taxon>Candidatus Midichloria</taxon>
    </lineage>
</organism>